<dbReference type="Pfam" id="PF05755">
    <property type="entry name" value="REF"/>
    <property type="match status" value="1"/>
</dbReference>
<reference evidence="2" key="1">
    <citation type="submission" date="2023-02" db="EMBL/GenBank/DDBJ databases">
        <title>Genome of toxic invasive species Heracleum sosnowskyi carries increased number of genes despite the absence of recent whole-genome duplications.</title>
        <authorList>
            <person name="Schelkunov M."/>
            <person name="Shtratnikova V."/>
            <person name="Makarenko M."/>
            <person name="Klepikova A."/>
            <person name="Omelchenko D."/>
            <person name="Novikova G."/>
            <person name="Obukhova E."/>
            <person name="Bogdanov V."/>
            <person name="Penin A."/>
            <person name="Logacheva M."/>
        </authorList>
    </citation>
    <scope>NUCLEOTIDE SEQUENCE</scope>
    <source>
        <strain evidence="2">Hsosn_3</strain>
        <tissue evidence="2">Leaf</tissue>
    </source>
</reference>
<comment type="similarity">
    <text evidence="1">Belongs to the REF/SRPP family.</text>
</comment>
<dbReference type="AlphaFoldDB" id="A0AAD8JBK1"/>
<organism evidence="2 3">
    <name type="scientific">Heracleum sosnowskyi</name>
    <dbReference type="NCBI Taxonomy" id="360622"/>
    <lineage>
        <taxon>Eukaryota</taxon>
        <taxon>Viridiplantae</taxon>
        <taxon>Streptophyta</taxon>
        <taxon>Embryophyta</taxon>
        <taxon>Tracheophyta</taxon>
        <taxon>Spermatophyta</taxon>
        <taxon>Magnoliopsida</taxon>
        <taxon>eudicotyledons</taxon>
        <taxon>Gunneridae</taxon>
        <taxon>Pentapetalae</taxon>
        <taxon>asterids</taxon>
        <taxon>campanulids</taxon>
        <taxon>Apiales</taxon>
        <taxon>Apiaceae</taxon>
        <taxon>Apioideae</taxon>
        <taxon>apioid superclade</taxon>
        <taxon>Tordylieae</taxon>
        <taxon>Tordyliinae</taxon>
        <taxon>Heracleum</taxon>
    </lineage>
</organism>
<accession>A0AAD8JBK1</accession>
<dbReference type="Proteomes" id="UP001237642">
    <property type="component" value="Unassembled WGS sequence"/>
</dbReference>
<dbReference type="EMBL" id="JAUIZM010000001">
    <property type="protein sequence ID" value="KAK1401540.1"/>
    <property type="molecule type" value="Genomic_DNA"/>
</dbReference>
<name>A0AAD8JBK1_9APIA</name>
<evidence type="ECO:0000313" key="2">
    <source>
        <dbReference type="EMBL" id="KAK1401540.1"/>
    </source>
</evidence>
<dbReference type="PANTHER" id="PTHR33732">
    <property type="entry name" value="REF/SRPP-LIKE PROTEIN OS05G0151300/LOC_OS05G05940"/>
    <property type="match status" value="1"/>
</dbReference>
<reference evidence="2" key="2">
    <citation type="submission" date="2023-05" db="EMBL/GenBank/DDBJ databases">
        <authorList>
            <person name="Schelkunov M.I."/>
        </authorList>
    </citation>
    <scope>NUCLEOTIDE SEQUENCE</scope>
    <source>
        <strain evidence="2">Hsosn_3</strain>
        <tissue evidence="2">Leaf</tissue>
    </source>
</reference>
<gene>
    <name evidence="2" type="ORF">POM88_001145</name>
</gene>
<dbReference type="InterPro" id="IPR008802">
    <property type="entry name" value="REF"/>
</dbReference>
<comment type="caution">
    <text evidence="2">The sequence shown here is derived from an EMBL/GenBank/DDBJ whole genome shotgun (WGS) entry which is preliminary data.</text>
</comment>
<evidence type="ECO:0000256" key="1">
    <source>
        <dbReference type="ARBA" id="ARBA00009737"/>
    </source>
</evidence>
<sequence>MKTSKTGHVAGKQIPMNCNAAVDECMLGDWQWMIRNYANLDVQTEEEKLKYLEFVQVSAIHTVLYALKAYSYAKDNSGPLKNWVQTVEGTVKIVVAPVYDKYHDVLSELLNLVDRKVSRAFYMLLMFKIRCLHFLWLPYTEVID</sequence>
<keyword evidence="3" id="KW-1185">Reference proteome</keyword>
<dbReference type="PANTHER" id="PTHR33732:SF9">
    <property type="entry name" value="REF_SRPP-LIKE PROTEIN OS05G0151300_LOC_OS05G05940"/>
    <property type="match status" value="1"/>
</dbReference>
<evidence type="ECO:0000313" key="3">
    <source>
        <dbReference type="Proteomes" id="UP001237642"/>
    </source>
</evidence>
<protein>
    <submittedName>
        <fullName evidence="2">Uncharacterized protein</fullName>
    </submittedName>
</protein>
<proteinExistence type="inferred from homology"/>